<protein>
    <submittedName>
        <fullName evidence="1">Uncharacterized protein</fullName>
    </submittedName>
</protein>
<reference evidence="1" key="1">
    <citation type="submission" date="2019-02" db="EMBL/GenBank/DDBJ databases">
        <authorList>
            <person name="Gruber-Vodicka R. H."/>
            <person name="Seah K. B. B."/>
        </authorList>
    </citation>
    <scope>NUCLEOTIDE SEQUENCE</scope>
    <source>
        <strain evidence="1">BECK_BZ131</strain>
    </source>
</reference>
<evidence type="ECO:0000313" key="1">
    <source>
        <dbReference type="EMBL" id="VFJ72095.1"/>
    </source>
</evidence>
<dbReference type="EMBL" id="CAADFE010000031">
    <property type="protein sequence ID" value="VFJ72095.1"/>
    <property type="molecule type" value="Genomic_DNA"/>
</dbReference>
<sequence>MPPCIWADFGGWYLAEDFSHFLGFIRKAERENKQTVMLHRITPEMETPIQALFEYPTIKEMADYIGASSLSMELEDTLARG</sequence>
<name>A0A450TTM7_9GAMM</name>
<organism evidence="1">
    <name type="scientific">Candidatus Kentrum sp. FW</name>
    <dbReference type="NCBI Taxonomy" id="2126338"/>
    <lineage>
        <taxon>Bacteria</taxon>
        <taxon>Pseudomonadati</taxon>
        <taxon>Pseudomonadota</taxon>
        <taxon>Gammaproteobacteria</taxon>
        <taxon>Candidatus Kentrum</taxon>
    </lineage>
</organism>
<accession>A0A450TTM7</accession>
<gene>
    <name evidence="1" type="ORF">BECKFW1821C_GA0114237_103112</name>
</gene>
<dbReference type="AlphaFoldDB" id="A0A450TTM7"/>
<proteinExistence type="predicted"/>